<protein>
    <submittedName>
        <fullName evidence="1">Uncharacterized protein</fullName>
    </submittedName>
</protein>
<dbReference type="RefSeq" id="WP_320556696.1">
    <property type="nucleotide sequence ID" value="NZ_JAXDAE010000015.1"/>
</dbReference>
<proteinExistence type="predicted"/>
<keyword evidence="2" id="KW-1185">Reference proteome</keyword>
<reference evidence="1 2" key="1">
    <citation type="submission" date="2023-11" db="EMBL/GenBank/DDBJ databases">
        <title>Winogradskyella pelagius sp. nov., isolated from coastal sediment.</title>
        <authorList>
            <person name="Li F."/>
        </authorList>
    </citation>
    <scope>NUCLEOTIDE SEQUENCE [LARGE SCALE GENOMIC DNA]</scope>
    <source>
        <strain evidence="1 2">KCTC 23502</strain>
    </source>
</reference>
<comment type="caution">
    <text evidence="1">The sequence shown here is derived from an EMBL/GenBank/DDBJ whole genome shotgun (WGS) entry which is preliminary data.</text>
</comment>
<feature type="non-terminal residue" evidence="1">
    <location>
        <position position="568"/>
    </location>
</feature>
<evidence type="ECO:0000313" key="1">
    <source>
        <dbReference type="EMBL" id="MDY2588348.1"/>
    </source>
</evidence>
<organism evidence="1 2">
    <name type="scientific">Winogradskyella aquimaris</name>
    <dbReference type="NCBI Taxonomy" id="864074"/>
    <lineage>
        <taxon>Bacteria</taxon>
        <taxon>Pseudomonadati</taxon>
        <taxon>Bacteroidota</taxon>
        <taxon>Flavobacteriia</taxon>
        <taxon>Flavobacteriales</taxon>
        <taxon>Flavobacteriaceae</taxon>
        <taxon>Winogradskyella</taxon>
    </lineage>
</organism>
<sequence>MKSIILNSLCFFSIFFSFGQTVEKSSIDSGGASSTGSSLEVLYSIGEVAVNEVNTGSLIISEGFIGPFQNCDINSIEAPDELILVYDGLGNTSEVNQWLEDFETLVNTSPCGNFAINYTVISTFLEDPNFDDIQDRLIVQVEFEISDNLGNFNYISSSIIFNEFAGAGFFNGNGDAICENTFDLNNIDTGVDYTDPKYNSSTFNISQSTGVPGASQEGSGTTVRFPDTGAGQFTYIFDVEVSTSISIGTESISVESTTQCTANFVTVAFDPGPNITVTRCDFSNIDLIGLYEELEIQIDVDTSPFNEADLNGNIFDPASLWYNETDDLEANPNTPPLTEITAPGTYQFNAKAFLADCAGEPVFVTIVESCDILVDGKVKLQGFAANSAPGEEFLMGDDLRVNGLIPTLSPYIDALSCDPSVFTISGPDAIVDWVWVELREDFNISNVISETSALLQRDGDIVAVDGISPLNFDVPEADYYISVSHRNHLGVLSAQTLTLTLGNTSFFNFTLFIDDVDGGNNAIATLPDGTLALYSGDFNGDGQVQNTDRLEVEILRGINGYDNADIDG</sequence>
<name>A0ABU5ES11_9FLAO</name>
<dbReference type="Proteomes" id="UP001285855">
    <property type="component" value="Unassembled WGS sequence"/>
</dbReference>
<evidence type="ECO:0000313" key="2">
    <source>
        <dbReference type="Proteomes" id="UP001285855"/>
    </source>
</evidence>
<dbReference type="EMBL" id="JAXDAE010000015">
    <property type="protein sequence ID" value="MDY2588348.1"/>
    <property type="molecule type" value="Genomic_DNA"/>
</dbReference>
<accession>A0ABU5ES11</accession>
<gene>
    <name evidence="1" type="ORF">SNF14_13450</name>
</gene>